<dbReference type="InterPro" id="IPR002677">
    <property type="entry name" value="Ribosomal_bL32"/>
</dbReference>
<name>A0A5C3F6F2_9BASI</name>
<dbReference type="InterPro" id="IPR011332">
    <property type="entry name" value="Ribosomal_zn-bd"/>
</dbReference>
<dbReference type="NCBIfam" id="TIGR01031">
    <property type="entry name" value="rpmF_bact"/>
    <property type="match status" value="1"/>
</dbReference>
<evidence type="ECO:0000313" key="9">
    <source>
        <dbReference type="EMBL" id="SPO40028.1"/>
    </source>
</evidence>
<dbReference type="GO" id="GO:0005762">
    <property type="term" value="C:mitochondrial large ribosomal subunit"/>
    <property type="evidence" value="ECO:0007669"/>
    <property type="project" value="TreeGrafter"/>
</dbReference>
<reference evidence="9 10" key="1">
    <citation type="submission" date="2018-03" db="EMBL/GenBank/DDBJ databases">
        <authorList>
            <person name="Guldener U."/>
        </authorList>
    </citation>
    <scope>NUCLEOTIDE SEQUENCE [LARGE SCALE GENOMIC DNA]</scope>
    <source>
        <strain evidence="9 10">DAOM196992</strain>
    </source>
</reference>
<evidence type="ECO:0000256" key="3">
    <source>
        <dbReference type="ARBA" id="ARBA00022946"/>
    </source>
</evidence>
<dbReference type="AlphaFoldDB" id="A0A5C3F6F2"/>
<evidence type="ECO:0000256" key="4">
    <source>
        <dbReference type="ARBA" id="ARBA00022980"/>
    </source>
</evidence>
<dbReference type="PANTHER" id="PTHR21026:SF2">
    <property type="entry name" value="LARGE RIBOSOMAL SUBUNIT PROTEIN BL32M"/>
    <property type="match status" value="1"/>
</dbReference>
<keyword evidence="10" id="KW-1185">Reference proteome</keyword>
<keyword evidence="6" id="KW-0687">Ribonucleoprotein</keyword>
<dbReference type="GO" id="GO:0003735">
    <property type="term" value="F:structural constituent of ribosome"/>
    <property type="evidence" value="ECO:0007669"/>
    <property type="project" value="InterPro"/>
</dbReference>
<dbReference type="InterPro" id="IPR051991">
    <property type="entry name" value="Mitoribosomal_protein_bL32"/>
</dbReference>
<dbReference type="PANTHER" id="PTHR21026">
    <property type="entry name" value="39S RIBOSOMAL PROTEIN L32, MITOCHONDRIAL"/>
    <property type="match status" value="1"/>
</dbReference>
<comment type="subcellular location">
    <subcellularLocation>
        <location evidence="1">Mitochondrion</location>
    </subcellularLocation>
</comment>
<sequence length="184" mass="19853">MIRTAAAQIRRAALSSQSCAGSVGCSARHLSTSSGNGTTRLHISLGRFTYILNLKLPSSFMTPPPAPTCVPQLAIAGPSTSSFETNHGPEEHSGESLAGGWWNGLLRAVPKKKVSHSRKSMRSANKGLKDRVDMVHCPSCARPKLQHHLCAYCFSDINRKMKQLQQNQAQQKELASVESPASST</sequence>
<evidence type="ECO:0000256" key="5">
    <source>
        <dbReference type="ARBA" id="ARBA00023128"/>
    </source>
</evidence>
<dbReference type="Pfam" id="PF01783">
    <property type="entry name" value="Ribosomal_L32p"/>
    <property type="match status" value="1"/>
</dbReference>
<evidence type="ECO:0000256" key="2">
    <source>
        <dbReference type="ARBA" id="ARBA00008560"/>
    </source>
</evidence>
<dbReference type="GO" id="GO:0006412">
    <property type="term" value="P:translation"/>
    <property type="evidence" value="ECO:0007669"/>
    <property type="project" value="InterPro"/>
</dbReference>
<comment type="similarity">
    <text evidence="2">Belongs to the bacterial ribosomal protein bL32 family.</text>
</comment>
<organism evidence="9 10">
    <name type="scientific">Pseudozyma flocculosa</name>
    <dbReference type="NCBI Taxonomy" id="84751"/>
    <lineage>
        <taxon>Eukaryota</taxon>
        <taxon>Fungi</taxon>
        <taxon>Dikarya</taxon>
        <taxon>Basidiomycota</taxon>
        <taxon>Ustilaginomycotina</taxon>
        <taxon>Ustilaginomycetes</taxon>
        <taxon>Ustilaginales</taxon>
        <taxon>Ustilaginaceae</taxon>
        <taxon>Pseudozyma</taxon>
    </lineage>
</organism>
<feature type="region of interest" description="Disordered" evidence="8">
    <location>
        <begin position="165"/>
        <end position="184"/>
    </location>
</feature>
<evidence type="ECO:0000256" key="6">
    <source>
        <dbReference type="ARBA" id="ARBA00023274"/>
    </source>
</evidence>
<keyword evidence="3" id="KW-0809">Transit peptide</keyword>
<evidence type="ECO:0000256" key="1">
    <source>
        <dbReference type="ARBA" id="ARBA00004173"/>
    </source>
</evidence>
<dbReference type="Proteomes" id="UP000323386">
    <property type="component" value="Unassembled WGS sequence"/>
</dbReference>
<evidence type="ECO:0000256" key="7">
    <source>
        <dbReference type="ARBA" id="ARBA00039935"/>
    </source>
</evidence>
<evidence type="ECO:0000313" key="10">
    <source>
        <dbReference type="Proteomes" id="UP000323386"/>
    </source>
</evidence>
<gene>
    <name evidence="9" type="ORF">PSFLO_05510</name>
</gene>
<dbReference type="SUPFAM" id="SSF57829">
    <property type="entry name" value="Zn-binding ribosomal proteins"/>
    <property type="match status" value="1"/>
</dbReference>
<dbReference type="EMBL" id="OOIP01000017">
    <property type="protein sequence ID" value="SPO40028.1"/>
    <property type="molecule type" value="Genomic_DNA"/>
</dbReference>
<dbReference type="OrthoDB" id="2014905at2759"/>
<accession>A0A5C3F6F2</accession>
<keyword evidence="4" id="KW-0689">Ribosomal protein</keyword>
<evidence type="ECO:0000256" key="8">
    <source>
        <dbReference type="SAM" id="MobiDB-lite"/>
    </source>
</evidence>
<keyword evidence="5" id="KW-0496">Mitochondrion</keyword>
<protein>
    <recommendedName>
        <fullName evidence="7">Large ribosomal subunit protein bL32m</fullName>
    </recommendedName>
</protein>
<proteinExistence type="inferred from homology"/>
<dbReference type="PROSITE" id="PS51257">
    <property type="entry name" value="PROKAR_LIPOPROTEIN"/>
    <property type="match status" value="1"/>
</dbReference>